<evidence type="ECO:0000256" key="5">
    <source>
        <dbReference type="ARBA" id="ARBA00023288"/>
    </source>
</evidence>
<keyword evidence="5" id="KW-0449">Lipoprotein</keyword>
<dbReference type="Proteomes" id="UP000659344">
    <property type="component" value="Unassembled WGS sequence"/>
</dbReference>
<feature type="signal peptide" evidence="6">
    <location>
        <begin position="1"/>
        <end position="25"/>
    </location>
</feature>
<dbReference type="RefSeq" id="WP_188535627.1">
    <property type="nucleotide sequence ID" value="NZ_BMFT01000001.1"/>
</dbReference>
<feature type="chain" id="PRO_5046143548" description="Raffinose/stachyose/melibiose transport system substrate-binding protein" evidence="6">
    <location>
        <begin position="26"/>
        <end position="438"/>
    </location>
</feature>
<evidence type="ECO:0000256" key="6">
    <source>
        <dbReference type="SAM" id="SignalP"/>
    </source>
</evidence>
<keyword evidence="4" id="KW-0564">Palmitate</keyword>
<evidence type="ECO:0000313" key="7">
    <source>
        <dbReference type="EMBL" id="GGH12999.1"/>
    </source>
</evidence>
<evidence type="ECO:0000256" key="1">
    <source>
        <dbReference type="ARBA" id="ARBA00022475"/>
    </source>
</evidence>
<keyword evidence="3" id="KW-0472">Membrane</keyword>
<organism evidence="7 8">
    <name type="scientific">Paenibacillus segetis</name>
    <dbReference type="NCBI Taxonomy" id="1325360"/>
    <lineage>
        <taxon>Bacteria</taxon>
        <taxon>Bacillati</taxon>
        <taxon>Bacillota</taxon>
        <taxon>Bacilli</taxon>
        <taxon>Bacillales</taxon>
        <taxon>Paenibacillaceae</taxon>
        <taxon>Paenibacillus</taxon>
    </lineage>
</organism>
<keyword evidence="1" id="KW-1003">Cell membrane</keyword>
<keyword evidence="8" id="KW-1185">Reference proteome</keyword>
<dbReference type="PANTHER" id="PTHR43649">
    <property type="entry name" value="ARABINOSE-BINDING PROTEIN-RELATED"/>
    <property type="match status" value="1"/>
</dbReference>
<dbReference type="Gene3D" id="3.40.190.10">
    <property type="entry name" value="Periplasmic binding protein-like II"/>
    <property type="match status" value="2"/>
</dbReference>
<evidence type="ECO:0000256" key="2">
    <source>
        <dbReference type="ARBA" id="ARBA00022729"/>
    </source>
</evidence>
<dbReference type="InterPro" id="IPR050490">
    <property type="entry name" value="Bact_solute-bd_prot1"/>
</dbReference>
<gene>
    <name evidence="7" type="ORF">GCM10008013_05740</name>
</gene>
<dbReference type="SUPFAM" id="SSF53850">
    <property type="entry name" value="Periplasmic binding protein-like II"/>
    <property type="match status" value="1"/>
</dbReference>
<keyword evidence="2 6" id="KW-0732">Signal</keyword>
<evidence type="ECO:0000256" key="3">
    <source>
        <dbReference type="ARBA" id="ARBA00023136"/>
    </source>
</evidence>
<dbReference type="PROSITE" id="PS51257">
    <property type="entry name" value="PROKAR_LIPOPROTEIN"/>
    <property type="match status" value="1"/>
</dbReference>
<evidence type="ECO:0008006" key="9">
    <source>
        <dbReference type="Google" id="ProtNLM"/>
    </source>
</evidence>
<comment type="caution">
    <text evidence="7">The sequence shown here is derived from an EMBL/GenBank/DDBJ whole genome shotgun (WGS) entry which is preliminary data.</text>
</comment>
<dbReference type="PANTHER" id="PTHR43649:SF33">
    <property type="entry name" value="POLYGALACTURONAN_RHAMNOGALACTURONAN-BINDING PROTEIN YTCQ"/>
    <property type="match status" value="1"/>
</dbReference>
<evidence type="ECO:0000313" key="8">
    <source>
        <dbReference type="Proteomes" id="UP000659344"/>
    </source>
</evidence>
<name>A0ABQ1Y505_9BACL</name>
<protein>
    <recommendedName>
        <fullName evidence="9">Raffinose/stachyose/melibiose transport system substrate-binding protein</fullName>
    </recommendedName>
</protein>
<sequence length="438" mass="48439">MRKGKLGIWIAVTALLLSVLSGCSGGGSNKGDNAQGSGSESKTDSSAKAVTLKMVMWDSNNDFITFLNDKVKEYTQVKPNVTIELESFKSDSDYLQAVKVRAGGNALPDIIELKPNWLSDFKEQLMPLDGLGFVSGNKYADKYKVDGKILAVPSVSFPELVYYHPSVFKELNLEVPTTWPQFIDVLNKIKDNGTYIPYAMGGKDAWPDYPFNEFLPHILSDDENYLSAMAEQDAPFAKGTAFYEGFSQIAQLYDAKVMGPDPLGVGWDQATDLFVSKQAAVVASGLWFVPTYVSKTGSSDDLAAFPMPYRQNEDTPLKLMTFTDHFYGISSSTKYADEAKAFMEWFYSPEVYQDYIDHAQLGSAYEGIDANVPFLQDFYNNNKNEPFLYIPGNAAYTDLANAIQLDVKALGQEMMAGKTVDEISTDLNGKWSKAKSGK</sequence>
<dbReference type="EMBL" id="BMFT01000001">
    <property type="protein sequence ID" value="GGH12999.1"/>
    <property type="molecule type" value="Genomic_DNA"/>
</dbReference>
<dbReference type="InterPro" id="IPR006059">
    <property type="entry name" value="SBP"/>
</dbReference>
<dbReference type="Pfam" id="PF01547">
    <property type="entry name" value="SBP_bac_1"/>
    <property type="match status" value="1"/>
</dbReference>
<accession>A0ABQ1Y505</accession>
<evidence type="ECO:0000256" key="4">
    <source>
        <dbReference type="ARBA" id="ARBA00023139"/>
    </source>
</evidence>
<reference evidence="8" key="1">
    <citation type="journal article" date="2019" name="Int. J. Syst. Evol. Microbiol.">
        <title>The Global Catalogue of Microorganisms (GCM) 10K type strain sequencing project: providing services to taxonomists for standard genome sequencing and annotation.</title>
        <authorList>
            <consortium name="The Broad Institute Genomics Platform"/>
            <consortium name="The Broad Institute Genome Sequencing Center for Infectious Disease"/>
            <person name="Wu L."/>
            <person name="Ma J."/>
        </authorList>
    </citation>
    <scope>NUCLEOTIDE SEQUENCE [LARGE SCALE GENOMIC DNA]</scope>
    <source>
        <strain evidence="8">CGMCC 1.12769</strain>
    </source>
</reference>
<proteinExistence type="predicted"/>